<evidence type="ECO:0000259" key="2">
    <source>
        <dbReference type="SMART" id="SM00827"/>
    </source>
</evidence>
<feature type="compositionally biased region" description="Low complexity" evidence="1">
    <location>
        <begin position="81"/>
        <end position="91"/>
    </location>
</feature>
<evidence type="ECO:0000313" key="3">
    <source>
        <dbReference type="EMBL" id="CEL68956.1"/>
    </source>
</evidence>
<feature type="compositionally biased region" description="Low complexity" evidence="1">
    <location>
        <begin position="107"/>
        <end position="120"/>
    </location>
</feature>
<feature type="region of interest" description="Disordered" evidence="1">
    <location>
        <begin position="68"/>
        <end position="94"/>
    </location>
</feature>
<dbReference type="SUPFAM" id="SSF52151">
    <property type="entry name" value="FabD/lysophospholipase-like"/>
    <property type="match status" value="1"/>
</dbReference>
<dbReference type="PANTHER" id="PTHR47170:SF2">
    <property type="entry name" value="MALONYL-COA:ACP TRANSACYLASE (MAT) DOMAIN-CONTAINING PROTEIN"/>
    <property type="match status" value="1"/>
</dbReference>
<sequence length="508" mass="53855">MHMHRAVKMTASAPLLRSFLRLPSTLFLCFSLLPVSGAVLLPSVQSASQIPTQNPSFPADGASSLFASSPSLVPSPETDPSFRPASSLRSLRASHRSPHASRSFAAFVSSPPSSFPPFSSTPHGTDSAGNARPAGRSISRHFPPQSDNPLHHAPRSSSPSALRSVAPATHPQEAGDDAFEGFRAETVALFPGQGAQTVGMGVTSARQSAAAKALFKEASEVVGRDLLKLCEEGPEADLHQTEWAQPALLTASMAAVARWKEEQEASASPAPSPSATLGLSLGEYSSLCFAGALSFPEAVHLTRQRGLLMQKAGEGTGGMAAVLGLTREQSARLRDAVQATLRGRSGDSARTGEVCEIANYLCPGNIVFSGTRAGIDALEELATQKADPAEAARGFPRAKRVVRLRVSGAFHSCLMQEAAEGLRQALENAEIKTPKIPVVMNVDARTHADPRVIKQQLMRQLTNPVLMDKSLELLVDRGMQEGFEFGPGGVLAGLMKKTRQEVKVHQVD</sequence>
<dbReference type="EC" id="2.3.1.39" evidence="3"/>
<feature type="domain" description="Malonyl-CoA:ACP transacylase (MAT)" evidence="2">
    <location>
        <begin position="189"/>
        <end position="507"/>
    </location>
</feature>
<dbReference type="AlphaFoldDB" id="A0A0F7UIU5"/>
<dbReference type="Gene3D" id="3.30.70.250">
    <property type="entry name" value="Malonyl-CoA ACP transacylase, ACP-binding"/>
    <property type="match status" value="1"/>
</dbReference>
<proteinExistence type="predicted"/>
<evidence type="ECO:0000256" key="1">
    <source>
        <dbReference type="SAM" id="MobiDB-lite"/>
    </source>
</evidence>
<dbReference type="Pfam" id="PF00698">
    <property type="entry name" value="Acyl_transf_1"/>
    <property type="match status" value="1"/>
</dbReference>
<dbReference type="SUPFAM" id="SSF55048">
    <property type="entry name" value="Probable ACP-binding domain of malonyl-CoA ACP transacylase"/>
    <property type="match status" value="1"/>
</dbReference>
<organism evidence="3">
    <name type="scientific">Neospora caninum (strain Liverpool)</name>
    <dbReference type="NCBI Taxonomy" id="572307"/>
    <lineage>
        <taxon>Eukaryota</taxon>
        <taxon>Sar</taxon>
        <taxon>Alveolata</taxon>
        <taxon>Apicomplexa</taxon>
        <taxon>Conoidasida</taxon>
        <taxon>Coccidia</taxon>
        <taxon>Eucoccidiorida</taxon>
        <taxon>Eimeriorina</taxon>
        <taxon>Sarcocystidae</taxon>
        <taxon>Neospora</taxon>
    </lineage>
</organism>
<dbReference type="InterPro" id="IPR014043">
    <property type="entry name" value="Acyl_transferase_dom"/>
</dbReference>
<dbReference type="InterPro" id="IPR052760">
    <property type="entry name" value="Mitochondrial_malonyltrans"/>
</dbReference>
<dbReference type="InterPro" id="IPR016036">
    <property type="entry name" value="Malonyl_transacylase_ACP-bd"/>
</dbReference>
<dbReference type="GO" id="GO:0004314">
    <property type="term" value="F:[acyl-carrier-protein] S-malonyltransferase activity"/>
    <property type="evidence" value="ECO:0007669"/>
    <property type="project" value="UniProtKB-EC"/>
</dbReference>
<protein>
    <submittedName>
        <fullName evidence="3">Acyl-carrier-protein S-malonyltransferase, related</fullName>
        <ecNumber evidence="3">2.3.1.39</ecNumber>
    </submittedName>
</protein>
<reference evidence="3" key="1">
    <citation type="journal article" date="2015" name="PLoS ONE">
        <title>Comprehensive Evaluation of Toxoplasma gondii VEG and Neospora caninum LIV Genomes with Tachyzoite Stage Transcriptome and Proteome Defines Novel Transcript Features.</title>
        <authorList>
            <person name="Ramaprasad A."/>
            <person name="Mourier T."/>
            <person name="Naeem R."/>
            <person name="Malas T.B."/>
            <person name="Moussa E."/>
            <person name="Panigrahi A."/>
            <person name="Vermont S.J."/>
            <person name="Otto T.D."/>
            <person name="Wastling J."/>
            <person name="Pain A."/>
        </authorList>
    </citation>
    <scope>NUCLEOTIDE SEQUENCE</scope>
    <source>
        <strain evidence="3">Liverpool</strain>
    </source>
</reference>
<keyword evidence="3" id="KW-0808">Transferase</keyword>
<dbReference type="EMBL" id="LN714485">
    <property type="protein sequence ID" value="CEL68956.1"/>
    <property type="molecule type" value="Genomic_DNA"/>
</dbReference>
<accession>A0A0F7UIU5</accession>
<dbReference type="PANTHER" id="PTHR47170">
    <property type="entry name" value="MALONYL-COA ACP TRANSACYLASE, ACP-BINDING"/>
    <property type="match status" value="1"/>
</dbReference>
<name>A0A0F7UIU5_NEOCL</name>
<dbReference type="Gene3D" id="3.40.366.10">
    <property type="entry name" value="Malonyl-Coenzyme A Acyl Carrier Protein, domain 2"/>
    <property type="match status" value="1"/>
</dbReference>
<dbReference type="SMART" id="SM00827">
    <property type="entry name" value="PKS_AT"/>
    <property type="match status" value="1"/>
</dbReference>
<feature type="compositionally biased region" description="Low complexity" evidence="1">
    <location>
        <begin position="155"/>
        <end position="168"/>
    </location>
</feature>
<keyword evidence="3" id="KW-0012">Acyltransferase</keyword>
<dbReference type="InterPro" id="IPR001227">
    <property type="entry name" value="Ac_transferase_dom_sf"/>
</dbReference>
<gene>
    <name evidence="3" type="ORF">BN1204_046840</name>
</gene>
<feature type="region of interest" description="Disordered" evidence="1">
    <location>
        <begin position="107"/>
        <end position="175"/>
    </location>
</feature>
<dbReference type="InterPro" id="IPR016035">
    <property type="entry name" value="Acyl_Trfase/lysoPLipase"/>
</dbReference>